<reference evidence="3" key="2">
    <citation type="submission" date="2020-09" db="EMBL/GenBank/DDBJ databases">
        <authorList>
            <person name="Sun Q."/>
            <person name="Kim S."/>
        </authorList>
    </citation>
    <scope>NUCLEOTIDE SEQUENCE</scope>
    <source>
        <strain evidence="3">KCTC 22169</strain>
    </source>
</reference>
<reference evidence="3" key="1">
    <citation type="journal article" date="2014" name="Int. J. Syst. Evol. Microbiol.">
        <title>Complete genome sequence of Corynebacterium casei LMG S-19264T (=DSM 44701T), isolated from a smear-ripened cheese.</title>
        <authorList>
            <consortium name="US DOE Joint Genome Institute (JGI-PGF)"/>
            <person name="Walter F."/>
            <person name="Albersmeier A."/>
            <person name="Kalinowski J."/>
            <person name="Ruckert C."/>
        </authorList>
    </citation>
    <scope>NUCLEOTIDE SEQUENCE</scope>
    <source>
        <strain evidence="3">KCTC 22169</strain>
    </source>
</reference>
<evidence type="ECO:0000313" key="4">
    <source>
        <dbReference type="Proteomes" id="UP000626148"/>
    </source>
</evidence>
<evidence type="ECO:0000313" key="3">
    <source>
        <dbReference type="EMBL" id="GGX50986.1"/>
    </source>
</evidence>
<evidence type="ECO:0000259" key="2">
    <source>
        <dbReference type="Pfam" id="PF11141"/>
    </source>
</evidence>
<gene>
    <name evidence="3" type="ORF">GCM10007392_17750</name>
</gene>
<organism evidence="3 4">
    <name type="scientific">Saccharospirillum salsuginis</name>
    <dbReference type="NCBI Taxonomy" id="418750"/>
    <lineage>
        <taxon>Bacteria</taxon>
        <taxon>Pseudomonadati</taxon>
        <taxon>Pseudomonadota</taxon>
        <taxon>Gammaproteobacteria</taxon>
        <taxon>Oceanospirillales</taxon>
        <taxon>Saccharospirillaceae</taxon>
        <taxon>Saccharospirillum</taxon>
    </lineage>
</organism>
<feature type="domain" description="DUF2914" evidence="2">
    <location>
        <begin position="62"/>
        <end position="116"/>
    </location>
</feature>
<comment type="caution">
    <text evidence="3">The sequence shown here is derived from an EMBL/GenBank/DDBJ whole genome shotgun (WGS) entry which is preliminary data.</text>
</comment>
<dbReference type="EMBL" id="BMXR01000004">
    <property type="protein sequence ID" value="GGX50986.1"/>
    <property type="molecule type" value="Genomic_DNA"/>
</dbReference>
<keyword evidence="4" id="KW-1185">Reference proteome</keyword>
<dbReference type="Pfam" id="PF11141">
    <property type="entry name" value="DUF2914"/>
    <property type="match status" value="1"/>
</dbReference>
<dbReference type="RefSeq" id="WP_189608192.1">
    <property type="nucleotide sequence ID" value="NZ_BMXR01000004.1"/>
</dbReference>
<feature type="chain" id="PRO_5036882464" description="DUF2914 domain-containing protein" evidence="1">
    <location>
        <begin position="21"/>
        <end position="124"/>
    </location>
</feature>
<protein>
    <recommendedName>
        <fullName evidence="2">DUF2914 domain-containing protein</fullName>
    </recommendedName>
</protein>
<dbReference type="Proteomes" id="UP000626148">
    <property type="component" value="Unassembled WGS sequence"/>
</dbReference>
<sequence length="124" mass="14177">MKKILLTALLCLALPLTAWAEVPRHQFTRNIADREPVDQLTNATNINPLYYFTEIRNMTGATVTHRWSYKNQVMAEVSFDIGGPRWRVYSSKELLPEWDGIWKVEVIDKTGAILATDTISVLID</sequence>
<dbReference type="AlphaFoldDB" id="A0A918N7J2"/>
<keyword evidence="1" id="KW-0732">Signal</keyword>
<dbReference type="InterPro" id="IPR022606">
    <property type="entry name" value="DUF2914"/>
</dbReference>
<accession>A0A918N7J2</accession>
<feature type="signal peptide" evidence="1">
    <location>
        <begin position="1"/>
        <end position="20"/>
    </location>
</feature>
<proteinExistence type="predicted"/>
<name>A0A918N7J2_9GAMM</name>
<evidence type="ECO:0000256" key="1">
    <source>
        <dbReference type="SAM" id="SignalP"/>
    </source>
</evidence>